<dbReference type="VEuPathDB" id="CryptoDB:Cvel_22527"/>
<evidence type="ECO:0000313" key="1">
    <source>
        <dbReference type="EMBL" id="CEM31315.1"/>
    </source>
</evidence>
<gene>
    <name evidence="1" type="ORF">Cvel_22527</name>
</gene>
<protein>
    <submittedName>
        <fullName evidence="1">Uncharacterized protein</fullName>
    </submittedName>
</protein>
<name>A0A0G4GMA4_9ALVE</name>
<dbReference type="EMBL" id="CDMZ01001351">
    <property type="protein sequence ID" value="CEM31315.1"/>
    <property type="molecule type" value="Genomic_DNA"/>
</dbReference>
<organism evidence="1">
    <name type="scientific">Chromera velia CCMP2878</name>
    <dbReference type="NCBI Taxonomy" id="1169474"/>
    <lineage>
        <taxon>Eukaryota</taxon>
        <taxon>Sar</taxon>
        <taxon>Alveolata</taxon>
        <taxon>Colpodellida</taxon>
        <taxon>Chromeraceae</taxon>
        <taxon>Chromera</taxon>
    </lineage>
</organism>
<accession>A0A0G4GMA4</accession>
<dbReference type="AlphaFoldDB" id="A0A0G4GMA4"/>
<sequence>MDVRYGRQMWAARKYAQVMMFCRYGTSNSFEVYDMLTGVAQCVICYIMPVSGGCVLKAWIGYFREPPQVILTDWKDAELLRWKTKQVDSSIQVMVAPWFA</sequence>
<proteinExistence type="predicted"/>
<reference evidence="1" key="1">
    <citation type="submission" date="2014-11" db="EMBL/GenBank/DDBJ databases">
        <authorList>
            <person name="Otto D Thomas"/>
            <person name="Naeem Raeece"/>
        </authorList>
    </citation>
    <scope>NUCLEOTIDE SEQUENCE</scope>
</reference>